<dbReference type="EMBL" id="UOFS01000013">
    <property type="protein sequence ID" value="VAW93122.1"/>
    <property type="molecule type" value="Genomic_DNA"/>
</dbReference>
<evidence type="ECO:0000313" key="3">
    <source>
        <dbReference type="EMBL" id="VAW93122.1"/>
    </source>
</evidence>
<name>A0A3B1A063_9ZZZZ</name>
<dbReference type="InterPro" id="IPR011006">
    <property type="entry name" value="CheY-like_superfamily"/>
</dbReference>
<dbReference type="Pfam" id="PF00072">
    <property type="entry name" value="Response_reg"/>
    <property type="match status" value="1"/>
</dbReference>
<accession>A0A3B1A063</accession>
<dbReference type="SMART" id="SM00331">
    <property type="entry name" value="PP2C_SIG"/>
    <property type="match status" value="1"/>
</dbReference>
<dbReference type="Pfam" id="PF13581">
    <property type="entry name" value="HATPase_c_2"/>
    <property type="match status" value="1"/>
</dbReference>
<sequence>MKVLIVDDDVTNRMVLKAMLAKDGYDVVEAKNGQQAVDVYDDQELDLVLMDVMMPVLDGYQATRIIKEKTVEKFIPVIFLTAMTDEDSLVKCVESGGDDFLTKPYNRVILQAKIKALDRIGKLYKQNSDQKDILSMYVDRMERDQHVAEKIYSNLMGRSEKDRQIIEYLHQPADKFNGDLVLSLKKPGGGINLLVGDFTGHGLGAAIGALPAAEVFLGMTAKGFAIHDIIIEINSRLKNLLPTGMFLAAVLVDVDEKEQRVSIWNGGLPDMYVFSHKDNKISEVVASSSLPLGVVESNSLNTTETILKLNSGDSIIVHSDGVIETDNTQGEYYGTDRLEALIESSVPKDTLIKDVEESVLAFRGDEIQKDDLTVVQFKFDWEFLNSIENDAVASSHYKVSSSWCFNLKFEHDTLKHTDPVPLAIQILTEIQGVESHKGNLFTILSELIVNSLDHGVLGLCSSLKASADGFVEYYQLREVRLDNLSDGWINIKISNSPQNNGGVIKIQVSDSGVGFDFEKIIQDKNTKKGNSGRGLYLIDELSSKVNYDSEANLLEVIYEWE</sequence>
<dbReference type="GO" id="GO:0004674">
    <property type="term" value="F:protein serine/threonine kinase activity"/>
    <property type="evidence" value="ECO:0007669"/>
    <property type="project" value="UniProtKB-EC"/>
</dbReference>
<dbReference type="PANTHER" id="PTHR43156">
    <property type="entry name" value="STAGE II SPORULATION PROTEIN E-RELATED"/>
    <property type="match status" value="1"/>
</dbReference>
<dbReference type="SUPFAM" id="SSF55874">
    <property type="entry name" value="ATPase domain of HSP90 chaperone/DNA topoisomerase II/histidine kinase"/>
    <property type="match status" value="1"/>
</dbReference>
<dbReference type="InterPro" id="IPR001789">
    <property type="entry name" value="Sig_transdc_resp-reg_receiver"/>
</dbReference>
<dbReference type="Gene3D" id="3.40.50.2300">
    <property type="match status" value="1"/>
</dbReference>
<dbReference type="GO" id="GO:0000160">
    <property type="term" value="P:phosphorelay signal transduction system"/>
    <property type="evidence" value="ECO:0007669"/>
    <property type="project" value="InterPro"/>
</dbReference>
<protein>
    <submittedName>
        <fullName evidence="3">Serine phosphatase RsbU, regulator of sigma subunit / Serine-protein kinase RsbW</fullName>
        <ecNumber evidence="3">2.7.11.1</ecNumber>
    </submittedName>
</protein>
<evidence type="ECO:0000259" key="2">
    <source>
        <dbReference type="PROSITE" id="PS50110"/>
    </source>
</evidence>
<dbReference type="SUPFAM" id="SSF52172">
    <property type="entry name" value="CheY-like"/>
    <property type="match status" value="1"/>
</dbReference>
<keyword evidence="1" id="KW-0378">Hydrolase</keyword>
<dbReference type="InterPro" id="IPR003594">
    <property type="entry name" value="HATPase_dom"/>
</dbReference>
<gene>
    <name evidence="3" type="ORF">MNBD_GAMMA22-651</name>
</gene>
<dbReference type="PROSITE" id="PS50110">
    <property type="entry name" value="RESPONSE_REGULATORY"/>
    <property type="match status" value="1"/>
</dbReference>
<keyword evidence="3" id="KW-0418">Kinase</keyword>
<dbReference type="InterPro" id="IPR036457">
    <property type="entry name" value="PPM-type-like_dom_sf"/>
</dbReference>
<dbReference type="SMART" id="SM00448">
    <property type="entry name" value="REC"/>
    <property type="match status" value="1"/>
</dbReference>
<dbReference type="InterPro" id="IPR001932">
    <property type="entry name" value="PPM-type_phosphatase-like_dom"/>
</dbReference>
<keyword evidence="3" id="KW-0808">Transferase</keyword>
<dbReference type="Gene3D" id="3.30.565.10">
    <property type="entry name" value="Histidine kinase-like ATPase, C-terminal domain"/>
    <property type="match status" value="1"/>
</dbReference>
<dbReference type="PANTHER" id="PTHR43156:SF2">
    <property type="entry name" value="STAGE II SPORULATION PROTEIN E"/>
    <property type="match status" value="1"/>
</dbReference>
<dbReference type="GO" id="GO:0016791">
    <property type="term" value="F:phosphatase activity"/>
    <property type="evidence" value="ECO:0007669"/>
    <property type="project" value="TreeGrafter"/>
</dbReference>
<feature type="domain" description="Response regulatory" evidence="2">
    <location>
        <begin position="2"/>
        <end position="118"/>
    </location>
</feature>
<dbReference type="Gene3D" id="3.60.40.10">
    <property type="entry name" value="PPM-type phosphatase domain"/>
    <property type="match status" value="1"/>
</dbReference>
<dbReference type="EC" id="2.7.11.1" evidence="3"/>
<proteinExistence type="predicted"/>
<dbReference type="InterPro" id="IPR036890">
    <property type="entry name" value="HATPase_C_sf"/>
</dbReference>
<reference evidence="3" key="1">
    <citation type="submission" date="2018-06" db="EMBL/GenBank/DDBJ databases">
        <authorList>
            <person name="Zhirakovskaya E."/>
        </authorList>
    </citation>
    <scope>NUCLEOTIDE SEQUENCE</scope>
</reference>
<dbReference type="Pfam" id="PF07228">
    <property type="entry name" value="SpoIIE"/>
    <property type="match status" value="1"/>
</dbReference>
<dbReference type="InterPro" id="IPR052016">
    <property type="entry name" value="Bact_Sigma-Reg"/>
</dbReference>
<dbReference type="AlphaFoldDB" id="A0A3B1A063"/>
<organism evidence="3">
    <name type="scientific">hydrothermal vent metagenome</name>
    <dbReference type="NCBI Taxonomy" id="652676"/>
    <lineage>
        <taxon>unclassified sequences</taxon>
        <taxon>metagenomes</taxon>
        <taxon>ecological metagenomes</taxon>
    </lineage>
</organism>
<evidence type="ECO:0000256" key="1">
    <source>
        <dbReference type="ARBA" id="ARBA00022801"/>
    </source>
</evidence>